<organism evidence="1 2">
    <name type="scientific">Gossypium arboreum</name>
    <name type="common">Tree cotton</name>
    <name type="synonym">Gossypium nanking</name>
    <dbReference type="NCBI Taxonomy" id="29729"/>
    <lineage>
        <taxon>Eukaryota</taxon>
        <taxon>Viridiplantae</taxon>
        <taxon>Streptophyta</taxon>
        <taxon>Embryophyta</taxon>
        <taxon>Tracheophyta</taxon>
        <taxon>Spermatophyta</taxon>
        <taxon>Magnoliopsida</taxon>
        <taxon>eudicotyledons</taxon>
        <taxon>Gunneridae</taxon>
        <taxon>Pentapetalae</taxon>
        <taxon>rosids</taxon>
        <taxon>malvids</taxon>
        <taxon>Malvales</taxon>
        <taxon>Malvaceae</taxon>
        <taxon>Malvoideae</taxon>
        <taxon>Gossypium</taxon>
    </lineage>
</organism>
<name>A0A0B0N854_GOSAR</name>
<sequence>MCIFSHVIWLNYG</sequence>
<reference evidence="2" key="1">
    <citation type="submission" date="2014-09" db="EMBL/GenBank/DDBJ databases">
        <authorList>
            <person name="Mudge J."/>
            <person name="Ramaraj T."/>
            <person name="Lindquist I.E."/>
            <person name="Bharti A.K."/>
            <person name="Sundararajan A."/>
            <person name="Cameron C.T."/>
            <person name="Woodward J.E."/>
            <person name="May G.D."/>
            <person name="Brubaker C."/>
            <person name="Broadhvest J."/>
            <person name="Wilkins T.A."/>
        </authorList>
    </citation>
    <scope>NUCLEOTIDE SEQUENCE</scope>
    <source>
        <strain evidence="2">cv. AKA8401</strain>
    </source>
</reference>
<dbReference type="Proteomes" id="UP000032142">
    <property type="component" value="Unassembled WGS sequence"/>
</dbReference>
<dbReference type="EMBL" id="JRRC01520070">
    <property type="protein sequence ID" value="KHG09000.1"/>
    <property type="molecule type" value="Genomic_DNA"/>
</dbReference>
<evidence type="ECO:0000313" key="2">
    <source>
        <dbReference type="Proteomes" id="UP000032142"/>
    </source>
</evidence>
<protein>
    <submittedName>
        <fullName evidence="1">Uncharacterized protein</fullName>
    </submittedName>
</protein>
<gene>
    <name evidence="1" type="ORF">F383_36091</name>
</gene>
<evidence type="ECO:0000313" key="1">
    <source>
        <dbReference type="EMBL" id="KHG09000.1"/>
    </source>
</evidence>
<keyword evidence="2" id="KW-1185">Reference proteome</keyword>
<proteinExistence type="predicted"/>
<comment type="caution">
    <text evidence="1">The sequence shown here is derived from an EMBL/GenBank/DDBJ whole genome shotgun (WGS) entry which is preliminary data.</text>
</comment>
<accession>A0A0B0N854</accession>